<protein>
    <submittedName>
        <fullName evidence="2">Uncharacterized protein</fullName>
    </submittedName>
</protein>
<sequence>MRSAIILVISALSTGTLAGYNCKCQDDRGQFNAATEACCKLWGGLIGYYPGPNNQCANALNGIDSGNFVKCCQSFGVGTAYCWK</sequence>
<reference evidence="2" key="1">
    <citation type="journal article" date="2023" name="Mol. Phylogenet. Evol.">
        <title>Genome-scale phylogeny and comparative genomics of the fungal order Sordariales.</title>
        <authorList>
            <person name="Hensen N."/>
            <person name="Bonometti L."/>
            <person name="Westerberg I."/>
            <person name="Brannstrom I.O."/>
            <person name="Guillou S."/>
            <person name="Cros-Aarteil S."/>
            <person name="Calhoun S."/>
            <person name="Haridas S."/>
            <person name="Kuo A."/>
            <person name="Mondo S."/>
            <person name="Pangilinan J."/>
            <person name="Riley R."/>
            <person name="LaButti K."/>
            <person name="Andreopoulos B."/>
            <person name="Lipzen A."/>
            <person name="Chen C."/>
            <person name="Yan M."/>
            <person name="Daum C."/>
            <person name="Ng V."/>
            <person name="Clum A."/>
            <person name="Steindorff A."/>
            <person name="Ohm R.A."/>
            <person name="Martin F."/>
            <person name="Silar P."/>
            <person name="Natvig D.O."/>
            <person name="Lalanne C."/>
            <person name="Gautier V."/>
            <person name="Ament-Velasquez S.L."/>
            <person name="Kruys A."/>
            <person name="Hutchinson M.I."/>
            <person name="Powell A.J."/>
            <person name="Barry K."/>
            <person name="Miller A.N."/>
            <person name="Grigoriev I.V."/>
            <person name="Debuchy R."/>
            <person name="Gladieux P."/>
            <person name="Hiltunen Thoren M."/>
            <person name="Johannesson H."/>
        </authorList>
    </citation>
    <scope>NUCLEOTIDE SEQUENCE</scope>
    <source>
        <strain evidence="2">CBS 990.96</strain>
    </source>
</reference>
<dbReference type="Proteomes" id="UP001301958">
    <property type="component" value="Unassembled WGS sequence"/>
</dbReference>
<proteinExistence type="predicted"/>
<accession>A0AAN6YK93</accession>
<name>A0AAN6YK93_9PEZI</name>
<dbReference type="AlphaFoldDB" id="A0AAN6YK93"/>
<feature type="chain" id="PRO_5042906754" evidence="1">
    <location>
        <begin position="19"/>
        <end position="84"/>
    </location>
</feature>
<organism evidence="2 3">
    <name type="scientific">Podospora fimiseda</name>
    <dbReference type="NCBI Taxonomy" id="252190"/>
    <lineage>
        <taxon>Eukaryota</taxon>
        <taxon>Fungi</taxon>
        <taxon>Dikarya</taxon>
        <taxon>Ascomycota</taxon>
        <taxon>Pezizomycotina</taxon>
        <taxon>Sordariomycetes</taxon>
        <taxon>Sordariomycetidae</taxon>
        <taxon>Sordariales</taxon>
        <taxon>Podosporaceae</taxon>
        <taxon>Podospora</taxon>
    </lineage>
</organism>
<dbReference type="Pfam" id="PF19373">
    <property type="entry name" value="DUF5948"/>
    <property type="match status" value="1"/>
</dbReference>
<comment type="caution">
    <text evidence="2">The sequence shown here is derived from an EMBL/GenBank/DDBJ whole genome shotgun (WGS) entry which is preliminary data.</text>
</comment>
<keyword evidence="3" id="KW-1185">Reference proteome</keyword>
<evidence type="ECO:0000313" key="3">
    <source>
        <dbReference type="Proteomes" id="UP001301958"/>
    </source>
</evidence>
<reference evidence="2" key="2">
    <citation type="submission" date="2023-05" db="EMBL/GenBank/DDBJ databases">
        <authorList>
            <consortium name="Lawrence Berkeley National Laboratory"/>
            <person name="Steindorff A."/>
            <person name="Hensen N."/>
            <person name="Bonometti L."/>
            <person name="Westerberg I."/>
            <person name="Brannstrom I.O."/>
            <person name="Guillou S."/>
            <person name="Cros-Aarteil S."/>
            <person name="Calhoun S."/>
            <person name="Haridas S."/>
            <person name="Kuo A."/>
            <person name="Mondo S."/>
            <person name="Pangilinan J."/>
            <person name="Riley R."/>
            <person name="Labutti K."/>
            <person name="Andreopoulos B."/>
            <person name="Lipzen A."/>
            <person name="Chen C."/>
            <person name="Yanf M."/>
            <person name="Daum C."/>
            <person name="Ng V."/>
            <person name="Clum A."/>
            <person name="Ohm R."/>
            <person name="Martin F."/>
            <person name="Silar P."/>
            <person name="Natvig D."/>
            <person name="Lalanne C."/>
            <person name="Gautier V."/>
            <person name="Ament-Velasquez S.L."/>
            <person name="Kruys A."/>
            <person name="Hutchinson M.I."/>
            <person name="Powell A.J."/>
            <person name="Barry K."/>
            <person name="Miller A.N."/>
            <person name="Grigoriev I.V."/>
            <person name="Debuchy R."/>
            <person name="Gladieux P."/>
            <person name="Thoren M.H."/>
            <person name="Johannesson H."/>
        </authorList>
    </citation>
    <scope>NUCLEOTIDE SEQUENCE</scope>
    <source>
        <strain evidence="2">CBS 990.96</strain>
    </source>
</reference>
<evidence type="ECO:0000256" key="1">
    <source>
        <dbReference type="SAM" id="SignalP"/>
    </source>
</evidence>
<keyword evidence="1" id="KW-0732">Signal</keyword>
<dbReference type="EMBL" id="MU865634">
    <property type="protein sequence ID" value="KAK4220818.1"/>
    <property type="molecule type" value="Genomic_DNA"/>
</dbReference>
<evidence type="ECO:0000313" key="2">
    <source>
        <dbReference type="EMBL" id="KAK4220818.1"/>
    </source>
</evidence>
<dbReference type="InterPro" id="IPR045992">
    <property type="entry name" value="DUF5948"/>
</dbReference>
<gene>
    <name evidence="2" type="ORF">QBC38DRAFT_378273</name>
</gene>
<feature type="signal peptide" evidence="1">
    <location>
        <begin position="1"/>
        <end position="18"/>
    </location>
</feature>